<evidence type="ECO:0000313" key="2">
    <source>
        <dbReference type="Proteomes" id="UP000245764"/>
    </source>
</evidence>
<name>A0A2H1H5N4_ZYMTR</name>
<reference evidence="2" key="1">
    <citation type="submission" date="2017-05" db="EMBL/GenBank/DDBJ databases">
        <authorList>
            <person name="Song R."/>
            <person name="Chenine A.L."/>
            <person name="Ruprecht R.M."/>
        </authorList>
    </citation>
    <scope>NUCLEOTIDE SEQUENCE [LARGE SCALE GENOMIC DNA]</scope>
</reference>
<dbReference type="Proteomes" id="UP000245764">
    <property type="component" value="Chromosome 12"/>
</dbReference>
<sequence length="106" mass="12681">MARRLLMFVDTIDVGRHATPRKREEVINTIDPRIKMFYIEEMTTEQKRRVCERVRSHYLSRLEEPMKTLNLDPSFELSMLPDRKTHGKLRADAFASFKKRSTTHWS</sequence>
<dbReference type="AlphaFoldDB" id="A0A2H1H5N4"/>
<organism evidence="1 2">
    <name type="scientific">Zymoseptoria tritici ST99CH_1E4</name>
    <dbReference type="NCBI Taxonomy" id="1276532"/>
    <lineage>
        <taxon>Eukaryota</taxon>
        <taxon>Fungi</taxon>
        <taxon>Dikarya</taxon>
        <taxon>Ascomycota</taxon>
        <taxon>Pezizomycotina</taxon>
        <taxon>Dothideomycetes</taxon>
        <taxon>Dothideomycetidae</taxon>
        <taxon>Mycosphaerellales</taxon>
        <taxon>Mycosphaerellaceae</taxon>
        <taxon>Zymoseptoria</taxon>
    </lineage>
</organism>
<dbReference type="EMBL" id="LT854264">
    <property type="protein sequence ID" value="SMR61120.1"/>
    <property type="molecule type" value="Genomic_DNA"/>
</dbReference>
<evidence type="ECO:0000313" key="1">
    <source>
        <dbReference type="EMBL" id="SMR61120.1"/>
    </source>
</evidence>
<accession>A0A2H1H5N4</accession>
<gene>
    <name evidence="1" type="ORF">ZT1E4_G11085</name>
</gene>
<protein>
    <submittedName>
        <fullName evidence="1">Uncharacterized protein</fullName>
    </submittedName>
</protein>
<proteinExistence type="predicted"/>